<keyword evidence="6" id="KW-0949">S-adenosyl-L-methionine</keyword>
<evidence type="ECO:0000256" key="3">
    <source>
        <dbReference type="ARBA" id="ARBA00022552"/>
    </source>
</evidence>
<keyword evidence="7" id="KW-0694">RNA-binding</keyword>
<reference evidence="10" key="1">
    <citation type="submission" date="2022-10" db="EMBL/GenBank/DDBJ databases">
        <authorList>
            <person name="Koch H."/>
        </authorList>
    </citation>
    <scope>NUCLEOTIDE SEQUENCE</scope>
    <source>
        <strain evidence="10">DNF</strain>
    </source>
</reference>
<dbReference type="Gene3D" id="3.30.750.80">
    <property type="entry name" value="RNA methyltransferase domain (HRMD) like"/>
    <property type="match status" value="1"/>
</dbReference>
<proteinExistence type="inferred from homology"/>
<dbReference type="KEGG" id="nti:DNFV4_04047"/>
<dbReference type="CDD" id="cd21153">
    <property type="entry name" value="PUA_RlmI"/>
    <property type="match status" value="1"/>
</dbReference>
<evidence type="ECO:0000256" key="4">
    <source>
        <dbReference type="ARBA" id="ARBA00022603"/>
    </source>
</evidence>
<dbReference type="GO" id="GO:0006364">
    <property type="term" value="P:rRNA processing"/>
    <property type="evidence" value="ECO:0007669"/>
    <property type="project" value="UniProtKB-KW"/>
</dbReference>
<keyword evidence="11" id="KW-1185">Reference proteome</keyword>
<keyword evidence="4 10" id="KW-0489">Methyltransferase</keyword>
<dbReference type="PANTHER" id="PTHR42873:SF1">
    <property type="entry name" value="S-ADENOSYLMETHIONINE-DEPENDENT METHYLTRANSFERASE DOMAIN-CONTAINING PROTEIN"/>
    <property type="match status" value="1"/>
</dbReference>
<evidence type="ECO:0000256" key="8">
    <source>
        <dbReference type="ARBA" id="ARBA00038091"/>
    </source>
</evidence>
<evidence type="ECO:0000259" key="9">
    <source>
        <dbReference type="SMART" id="SM00359"/>
    </source>
</evidence>
<dbReference type="InterPro" id="IPR041532">
    <property type="entry name" value="RlmI-like_PUA"/>
</dbReference>
<keyword evidence="3" id="KW-0698">rRNA processing</keyword>
<dbReference type="CDD" id="cd02440">
    <property type="entry name" value="AdoMet_MTases"/>
    <property type="match status" value="1"/>
</dbReference>
<dbReference type="AlphaFoldDB" id="A0AA86N322"/>
<dbReference type="CDD" id="cd11572">
    <property type="entry name" value="RlmI_M_like"/>
    <property type="match status" value="1"/>
</dbReference>
<feature type="domain" description="PUA" evidence="9">
    <location>
        <begin position="8"/>
        <end position="92"/>
    </location>
</feature>
<evidence type="ECO:0000256" key="1">
    <source>
        <dbReference type="ARBA" id="ARBA00004496"/>
    </source>
</evidence>
<dbReference type="GO" id="GO:0032259">
    <property type="term" value="P:methylation"/>
    <property type="evidence" value="ECO:0007669"/>
    <property type="project" value="UniProtKB-KW"/>
</dbReference>
<accession>A0AA86N322</accession>
<dbReference type="SUPFAM" id="SSF53335">
    <property type="entry name" value="S-adenosyl-L-methionine-dependent methyltransferases"/>
    <property type="match status" value="1"/>
</dbReference>
<sequence>MKGKSETASVRLRAGCERRILAGHLWIYEGDIDSISGDLKPGDLVMVTAQDGHWCGQGLYSPQSKLRVRLLTSGHETIDASFWDHRIAEAVARRRSVISGTTAYRLVHSEGDGLPGLIVDRYGLVLVMQTLTVGMDQRREELGEVLLRHTGAEAIYLRNDAPARAHEGLPLERGFLRGEGPLRVEITEGPARFLVDIERGQKTGWFCDQRNNRLAVAALAKERDVLDAFCHTGAFGTHAALGGARSVSGLDVSRSAVESARFHAELNGVAQICEYRQADAQQALKRLGRSRRRFDLVILDPPAFAKSRSVRGRAVEGYRHINGLALNLIRPGGLLVTCSCSHHVSEGDLCAAVEAAARQARKRIEIIERRGAGPDHPVRLSMPETRYLKCLIIKVN</sequence>
<dbReference type="GO" id="GO:0008168">
    <property type="term" value="F:methyltransferase activity"/>
    <property type="evidence" value="ECO:0007669"/>
    <property type="project" value="UniProtKB-KW"/>
</dbReference>
<dbReference type="PANTHER" id="PTHR42873">
    <property type="entry name" value="RIBOSOMAL RNA LARGE SUBUNIT METHYLTRANSFERASE"/>
    <property type="match status" value="1"/>
</dbReference>
<dbReference type="InterPro" id="IPR036974">
    <property type="entry name" value="PUA_sf"/>
</dbReference>
<comment type="similarity">
    <text evidence="8">Belongs to the methyltransferase superfamily. RlmI family.</text>
</comment>
<dbReference type="InterPro" id="IPR015947">
    <property type="entry name" value="PUA-like_sf"/>
</dbReference>
<dbReference type="Pfam" id="PF10672">
    <property type="entry name" value="Methyltrans_SAM"/>
    <property type="match status" value="1"/>
</dbReference>
<dbReference type="GO" id="GO:0005737">
    <property type="term" value="C:cytoplasm"/>
    <property type="evidence" value="ECO:0007669"/>
    <property type="project" value="UniProtKB-SubCell"/>
</dbReference>
<protein>
    <submittedName>
        <fullName evidence="10">LSU methyltransferase RlmI</fullName>
    </submittedName>
</protein>
<dbReference type="InterPro" id="IPR029063">
    <property type="entry name" value="SAM-dependent_MTases_sf"/>
</dbReference>
<keyword evidence="5" id="KW-0808">Transferase</keyword>
<evidence type="ECO:0000256" key="5">
    <source>
        <dbReference type="ARBA" id="ARBA00022679"/>
    </source>
</evidence>
<evidence type="ECO:0000256" key="7">
    <source>
        <dbReference type="ARBA" id="ARBA00022884"/>
    </source>
</evidence>
<dbReference type="Gene3D" id="3.40.50.150">
    <property type="entry name" value="Vaccinia Virus protein VP39"/>
    <property type="match status" value="1"/>
</dbReference>
<dbReference type="Proteomes" id="UP001179121">
    <property type="component" value="Chromosome"/>
</dbReference>
<evidence type="ECO:0000313" key="10">
    <source>
        <dbReference type="EMBL" id="CAI4033606.1"/>
    </source>
</evidence>
<dbReference type="SUPFAM" id="SSF88697">
    <property type="entry name" value="PUA domain-like"/>
    <property type="match status" value="1"/>
</dbReference>
<gene>
    <name evidence="10" type="ORF">DNFV4_04047</name>
</gene>
<comment type="subcellular location">
    <subcellularLocation>
        <location evidence="1">Cytoplasm</location>
    </subcellularLocation>
</comment>
<dbReference type="Gene3D" id="2.30.130.10">
    <property type="entry name" value="PUA domain"/>
    <property type="match status" value="1"/>
</dbReference>
<dbReference type="PROSITE" id="PS50890">
    <property type="entry name" value="PUA"/>
    <property type="match status" value="1"/>
</dbReference>
<dbReference type="SMART" id="SM00359">
    <property type="entry name" value="PUA"/>
    <property type="match status" value="1"/>
</dbReference>
<dbReference type="GO" id="GO:0003723">
    <property type="term" value="F:RNA binding"/>
    <property type="evidence" value="ECO:0007669"/>
    <property type="project" value="UniProtKB-KW"/>
</dbReference>
<dbReference type="Pfam" id="PF17785">
    <property type="entry name" value="PUA_3"/>
    <property type="match status" value="1"/>
</dbReference>
<dbReference type="EMBL" id="OX365700">
    <property type="protein sequence ID" value="CAI4033606.1"/>
    <property type="molecule type" value="Genomic_DNA"/>
</dbReference>
<name>A0AA86N322_9BACT</name>
<evidence type="ECO:0000256" key="6">
    <source>
        <dbReference type="ARBA" id="ARBA00022691"/>
    </source>
</evidence>
<dbReference type="RefSeq" id="WP_289270954.1">
    <property type="nucleotide sequence ID" value="NZ_OX365700.1"/>
</dbReference>
<organism evidence="10 11">
    <name type="scientific">Nitrospira tepida</name>
    <dbReference type="NCBI Taxonomy" id="2973512"/>
    <lineage>
        <taxon>Bacteria</taxon>
        <taxon>Pseudomonadati</taxon>
        <taxon>Nitrospirota</taxon>
        <taxon>Nitrospiria</taxon>
        <taxon>Nitrospirales</taxon>
        <taxon>Nitrospiraceae</taxon>
        <taxon>Nitrospira</taxon>
    </lineage>
</organism>
<dbReference type="InterPro" id="IPR019614">
    <property type="entry name" value="SAM-dep_methyl-trfase"/>
</dbReference>
<dbReference type="InterPro" id="IPR002478">
    <property type="entry name" value="PUA"/>
</dbReference>
<keyword evidence="2" id="KW-0963">Cytoplasm</keyword>
<evidence type="ECO:0000313" key="11">
    <source>
        <dbReference type="Proteomes" id="UP001179121"/>
    </source>
</evidence>
<evidence type="ECO:0000256" key="2">
    <source>
        <dbReference type="ARBA" id="ARBA00022490"/>
    </source>
</evidence>